<dbReference type="Proteomes" id="UP000320653">
    <property type="component" value="Unassembled WGS sequence"/>
</dbReference>
<comment type="caution">
    <text evidence="2">The sequence shown here is derived from an EMBL/GenBank/DDBJ whole genome shotgun (WGS) entry which is preliminary data.</text>
</comment>
<evidence type="ECO:0000256" key="1">
    <source>
        <dbReference type="SAM" id="Phobius"/>
    </source>
</evidence>
<protein>
    <submittedName>
        <fullName evidence="2">Uncharacterized protein</fullName>
    </submittedName>
</protein>
<keyword evidence="1" id="KW-1133">Transmembrane helix</keyword>
<dbReference type="RefSeq" id="WP_186458483.1">
    <property type="nucleotide sequence ID" value="NZ_VIWP01000015.1"/>
</dbReference>
<feature type="transmembrane region" description="Helical" evidence="1">
    <location>
        <begin position="95"/>
        <end position="114"/>
    </location>
</feature>
<dbReference type="EMBL" id="VIWP01000015">
    <property type="protein sequence ID" value="TWF46425.1"/>
    <property type="molecule type" value="Genomic_DNA"/>
</dbReference>
<keyword evidence="3" id="KW-1185">Reference proteome</keyword>
<reference evidence="2 3" key="1">
    <citation type="submission" date="2019-06" db="EMBL/GenBank/DDBJ databases">
        <title>Sorghum-associated microbial communities from plants grown in Nebraska, USA.</title>
        <authorList>
            <person name="Schachtman D."/>
        </authorList>
    </citation>
    <scope>NUCLEOTIDE SEQUENCE [LARGE SCALE GENOMIC DNA]</scope>
    <source>
        <strain evidence="2 3">1225</strain>
    </source>
</reference>
<evidence type="ECO:0000313" key="2">
    <source>
        <dbReference type="EMBL" id="TWF46425.1"/>
    </source>
</evidence>
<name>A0A561Q7U2_9HYPH</name>
<gene>
    <name evidence="2" type="ORF">FHW37_115122</name>
</gene>
<keyword evidence="1" id="KW-0812">Transmembrane</keyword>
<proteinExistence type="predicted"/>
<sequence length="127" mass="13808">MSEEISKYLVMPLSDLESAMLGGYRSNDPVKYLGQDGNSPNDSGRSLLDRTLQAVSAALTANAGAARQKLCVELEYCGNRNHNSVELVTQLADAAFMYAIVLPFPPFTVAVYVIRRGLLDRFCACGN</sequence>
<accession>A0A561Q7U2</accession>
<organism evidence="2 3">
    <name type="scientific">Neorhizobium alkalisoli</name>
    <dbReference type="NCBI Taxonomy" id="528178"/>
    <lineage>
        <taxon>Bacteria</taxon>
        <taxon>Pseudomonadati</taxon>
        <taxon>Pseudomonadota</taxon>
        <taxon>Alphaproteobacteria</taxon>
        <taxon>Hyphomicrobiales</taxon>
        <taxon>Rhizobiaceae</taxon>
        <taxon>Rhizobium/Agrobacterium group</taxon>
        <taxon>Neorhizobium</taxon>
    </lineage>
</organism>
<evidence type="ECO:0000313" key="3">
    <source>
        <dbReference type="Proteomes" id="UP000320653"/>
    </source>
</evidence>
<dbReference type="AlphaFoldDB" id="A0A561Q7U2"/>
<keyword evidence="1" id="KW-0472">Membrane</keyword>